<proteinExistence type="inferred from homology"/>
<evidence type="ECO:0000256" key="5">
    <source>
        <dbReference type="ARBA" id="ARBA00023136"/>
    </source>
</evidence>
<organism evidence="9 10">
    <name type="scientific">Fundicoccus ignavus</name>
    <dbReference type="NCBI Taxonomy" id="2664442"/>
    <lineage>
        <taxon>Bacteria</taxon>
        <taxon>Bacillati</taxon>
        <taxon>Bacillota</taxon>
        <taxon>Bacilli</taxon>
        <taxon>Lactobacillales</taxon>
        <taxon>Aerococcaceae</taxon>
        <taxon>Fundicoccus</taxon>
    </lineage>
</organism>
<evidence type="ECO:0000256" key="4">
    <source>
        <dbReference type="ARBA" id="ARBA00022729"/>
    </source>
</evidence>
<keyword evidence="3" id="KW-1003">Cell membrane</keyword>
<dbReference type="PANTHER" id="PTHR34296">
    <property type="entry name" value="TRANSCRIPTIONAL ACTIVATOR PROTEIN MED"/>
    <property type="match status" value="1"/>
</dbReference>
<name>A0A844CFK6_9LACT</name>
<dbReference type="EMBL" id="WJQT01000002">
    <property type="protein sequence ID" value="MRJ46515.1"/>
    <property type="molecule type" value="Genomic_DNA"/>
</dbReference>
<gene>
    <name evidence="9" type="ORF">GF867_02895</name>
</gene>
<feature type="signal peptide" evidence="7">
    <location>
        <begin position="1"/>
        <end position="25"/>
    </location>
</feature>
<evidence type="ECO:0000256" key="6">
    <source>
        <dbReference type="ARBA" id="ARBA00023288"/>
    </source>
</evidence>
<feature type="chain" id="PRO_5032575058" evidence="7">
    <location>
        <begin position="26"/>
        <end position="342"/>
    </location>
</feature>
<dbReference type="Proteomes" id="UP000440066">
    <property type="component" value="Unassembled WGS sequence"/>
</dbReference>
<evidence type="ECO:0000256" key="2">
    <source>
        <dbReference type="ARBA" id="ARBA00008610"/>
    </source>
</evidence>
<dbReference type="Pfam" id="PF02608">
    <property type="entry name" value="Bmp"/>
    <property type="match status" value="1"/>
</dbReference>
<comment type="subcellular location">
    <subcellularLocation>
        <location evidence="1">Cell membrane</location>
        <topology evidence="1">Lipid-anchor</topology>
    </subcellularLocation>
</comment>
<comment type="caution">
    <text evidence="9">The sequence shown here is derived from an EMBL/GenBank/DDBJ whole genome shotgun (WGS) entry which is preliminary data.</text>
</comment>
<evidence type="ECO:0000313" key="9">
    <source>
        <dbReference type="EMBL" id="MRJ46515.1"/>
    </source>
</evidence>
<dbReference type="InterPro" id="IPR050957">
    <property type="entry name" value="BMP_lipoprotein"/>
</dbReference>
<feature type="domain" description="ABC transporter substrate-binding protein PnrA-like" evidence="8">
    <location>
        <begin position="30"/>
        <end position="338"/>
    </location>
</feature>
<keyword evidence="4 7" id="KW-0732">Signal</keyword>
<evidence type="ECO:0000256" key="7">
    <source>
        <dbReference type="SAM" id="SignalP"/>
    </source>
</evidence>
<evidence type="ECO:0000313" key="10">
    <source>
        <dbReference type="Proteomes" id="UP000440066"/>
    </source>
</evidence>
<dbReference type="PANTHER" id="PTHR34296:SF2">
    <property type="entry name" value="ABC TRANSPORTER GUANOSINE-BINDING PROTEIN NUPN"/>
    <property type="match status" value="1"/>
</dbReference>
<dbReference type="Gene3D" id="3.40.50.2300">
    <property type="match status" value="2"/>
</dbReference>
<sequence length="342" mass="36102">MKKSLALASTALLLAGFAAPAVVSAQDDFSVVMITDQGGVDDKSFNQSAWEGIQAWGEENGKERGVGGFDYLQSNSDSDYITNLNSAVQANFDITFGIGFKLETAINDVAQQFPDNHFAIVDSFVDQPNVASLNFKDHEAAFLAGVAAASTSETGHIGFIGGVEGVVIDRFEAGYIAGAKTINPDIQVSVEYVGSFADAPRGRQLAAAMYSNGADIIFQAAGESGNGVFSEAKDLVANDPSLNIWVVGVDMDQEAEGVIEIDGEERHLTLTSTLKQVGESVKLFIEKTQESGFEAGNTVYGLADGGVGITDGNMSEESLALVKEYSEKIVAGEVEIPETPEN</sequence>
<evidence type="ECO:0000259" key="8">
    <source>
        <dbReference type="Pfam" id="PF02608"/>
    </source>
</evidence>
<accession>A0A844CFK6</accession>
<dbReference type="RefSeq" id="WP_153831612.1">
    <property type="nucleotide sequence ID" value="NZ_WJQT01000002.1"/>
</dbReference>
<evidence type="ECO:0000256" key="3">
    <source>
        <dbReference type="ARBA" id="ARBA00022475"/>
    </source>
</evidence>
<dbReference type="AlphaFoldDB" id="A0A844CFK6"/>
<dbReference type="SUPFAM" id="SSF53822">
    <property type="entry name" value="Periplasmic binding protein-like I"/>
    <property type="match status" value="1"/>
</dbReference>
<dbReference type="GO" id="GO:0005886">
    <property type="term" value="C:plasma membrane"/>
    <property type="evidence" value="ECO:0007669"/>
    <property type="project" value="UniProtKB-SubCell"/>
</dbReference>
<keyword evidence="5" id="KW-0472">Membrane</keyword>
<keyword evidence="6" id="KW-0449">Lipoprotein</keyword>
<dbReference type="InterPro" id="IPR003760">
    <property type="entry name" value="PnrA-like"/>
</dbReference>
<reference evidence="9 10" key="1">
    <citation type="submission" date="2019-11" db="EMBL/GenBank/DDBJ databases">
        <title>Characterisation of Fundicoccus ignavus gen. nov. sp. nov., a novel genus of the family Aerococcaceae from bulk tank milk.</title>
        <authorList>
            <person name="Siebert A."/>
            <person name="Huptas C."/>
            <person name="Wenning M."/>
            <person name="Scherer S."/>
            <person name="Doll E.V."/>
        </authorList>
    </citation>
    <scope>NUCLEOTIDE SEQUENCE [LARGE SCALE GENOMIC DNA]</scope>
    <source>
        <strain evidence="9 10">DSM 109652</strain>
    </source>
</reference>
<dbReference type="CDD" id="cd06354">
    <property type="entry name" value="PBP1_PrnA-like"/>
    <property type="match status" value="1"/>
</dbReference>
<evidence type="ECO:0000256" key="1">
    <source>
        <dbReference type="ARBA" id="ARBA00004193"/>
    </source>
</evidence>
<comment type="similarity">
    <text evidence="2">Belongs to the BMP lipoprotein family.</text>
</comment>
<protein>
    <submittedName>
        <fullName evidence="9">BMP family ABC transporter substrate-binding protein</fullName>
    </submittedName>
</protein>
<dbReference type="InterPro" id="IPR028082">
    <property type="entry name" value="Peripla_BP_I"/>
</dbReference>